<dbReference type="GO" id="GO:0000155">
    <property type="term" value="F:phosphorelay sensor kinase activity"/>
    <property type="evidence" value="ECO:0007669"/>
    <property type="project" value="InterPro"/>
</dbReference>
<keyword evidence="4" id="KW-1185">Reference proteome</keyword>
<evidence type="ECO:0000256" key="1">
    <source>
        <dbReference type="SAM" id="Phobius"/>
    </source>
</evidence>
<feature type="transmembrane region" description="Helical" evidence="1">
    <location>
        <begin position="122"/>
        <end position="148"/>
    </location>
</feature>
<dbReference type="AlphaFoldDB" id="A0A1G9QK79"/>
<dbReference type="EMBL" id="FNHG01000005">
    <property type="protein sequence ID" value="SDM11434.1"/>
    <property type="molecule type" value="Genomic_DNA"/>
</dbReference>
<dbReference type="PANTHER" id="PTHR34220">
    <property type="entry name" value="SENSOR HISTIDINE KINASE YPDA"/>
    <property type="match status" value="1"/>
</dbReference>
<dbReference type="InterPro" id="IPR010559">
    <property type="entry name" value="Sig_transdc_His_kin_internal"/>
</dbReference>
<keyword evidence="1" id="KW-1133">Transmembrane helix</keyword>
<feature type="transmembrane region" description="Helical" evidence="1">
    <location>
        <begin position="55"/>
        <end position="78"/>
    </location>
</feature>
<evidence type="ECO:0000313" key="3">
    <source>
        <dbReference type="EMBL" id="SDM11434.1"/>
    </source>
</evidence>
<dbReference type="InterPro" id="IPR036890">
    <property type="entry name" value="HATPase_C_sf"/>
</dbReference>
<dbReference type="Pfam" id="PF06580">
    <property type="entry name" value="His_kinase"/>
    <property type="match status" value="1"/>
</dbReference>
<keyword evidence="1" id="KW-0812">Transmembrane</keyword>
<keyword evidence="3" id="KW-0418">Kinase</keyword>
<feature type="transmembrane region" description="Helical" evidence="1">
    <location>
        <begin position="85"/>
        <end position="110"/>
    </location>
</feature>
<gene>
    <name evidence="3" type="ORF">SAMN04488568_10556</name>
</gene>
<dbReference type="SUPFAM" id="SSF55874">
    <property type="entry name" value="ATPase domain of HSP90 chaperone/DNA topoisomerase II/histidine kinase"/>
    <property type="match status" value="1"/>
</dbReference>
<evidence type="ECO:0000259" key="2">
    <source>
        <dbReference type="Pfam" id="PF06580"/>
    </source>
</evidence>
<dbReference type="InterPro" id="IPR050640">
    <property type="entry name" value="Bact_2-comp_sensor_kinase"/>
</dbReference>
<proteinExistence type="predicted"/>
<keyword evidence="3" id="KW-0808">Transferase</keyword>
<name>A0A1G9QK79_9PROT</name>
<dbReference type="Gene3D" id="3.30.565.10">
    <property type="entry name" value="Histidine kinase-like ATPase, C-terminal domain"/>
    <property type="match status" value="1"/>
</dbReference>
<evidence type="ECO:0000313" key="4">
    <source>
        <dbReference type="Proteomes" id="UP000199759"/>
    </source>
</evidence>
<sequence length="378" mass="41437">MNMTLNALIAPLRRLDPLLQIRLWAVALTLALTLTDTLGALSMPGADNRSGGQIILAHIFVYALGSLTVCQLVLTPFLHPGTAMIWRWIAVIAGVFANPVVEVTAYGLFITPDVLSSTTKFWNIYLFSMLATAGPRVILWLSLMLVLLHQMRRRAEEARVRGLEISFTRARLARLETQINPHFLFNALNTISALVTLERKSDAVDAVASLGELLRRSLKHSASPLASIADEIESTELYLQIEALRFPDRLTVVWNIPDRYLNVAIPRFTLQPLLENVVKHSVARSVTLVTATVEVTAAPGSKCCISVRNDGYVPAGPEACDEMANDGIGIANLKLRTEILFPGAGELTCGPLDENQFECRLTIPVSRAEPSESSEDDA</sequence>
<keyword evidence="1" id="KW-0472">Membrane</keyword>
<dbReference type="GO" id="GO:0016020">
    <property type="term" value="C:membrane"/>
    <property type="evidence" value="ECO:0007669"/>
    <property type="project" value="InterPro"/>
</dbReference>
<protein>
    <submittedName>
        <fullName evidence="3">Histidine kinase</fullName>
    </submittedName>
</protein>
<dbReference type="OrthoDB" id="2514702at2"/>
<reference evidence="3 4" key="1">
    <citation type="submission" date="2016-10" db="EMBL/GenBank/DDBJ databases">
        <authorList>
            <person name="de Groot N.N."/>
        </authorList>
    </citation>
    <scope>NUCLEOTIDE SEQUENCE [LARGE SCALE GENOMIC DNA]</scope>
    <source>
        <strain evidence="3 4">DSM 16077</strain>
    </source>
</reference>
<feature type="transmembrane region" description="Helical" evidence="1">
    <location>
        <begin position="21"/>
        <end position="43"/>
    </location>
</feature>
<dbReference type="STRING" id="144026.SAMN04488568_10556"/>
<organism evidence="3 4">
    <name type="scientific">Maricaulis salignorans</name>
    <dbReference type="NCBI Taxonomy" id="144026"/>
    <lineage>
        <taxon>Bacteria</taxon>
        <taxon>Pseudomonadati</taxon>
        <taxon>Pseudomonadota</taxon>
        <taxon>Alphaproteobacteria</taxon>
        <taxon>Maricaulales</taxon>
        <taxon>Maricaulaceae</taxon>
        <taxon>Maricaulis</taxon>
    </lineage>
</organism>
<dbReference type="PANTHER" id="PTHR34220:SF7">
    <property type="entry name" value="SENSOR HISTIDINE KINASE YPDA"/>
    <property type="match status" value="1"/>
</dbReference>
<feature type="domain" description="Signal transduction histidine kinase internal region" evidence="2">
    <location>
        <begin position="170"/>
        <end position="250"/>
    </location>
</feature>
<accession>A0A1G9QK79</accession>
<dbReference type="Proteomes" id="UP000199759">
    <property type="component" value="Unassembled WGS sequence"/>
</dbReference>